<keyword evidence="1" id="KW-0732">Signal</keyword>
<evidence type="ECO:0000313" key="3">
    <source>
        <dbReference type="Proteomes" id="UP001597024"/>
    </source>
</evidence>
<comment type="caution">
    <text evidence="2">The sequence shown here is derived from an EMBL/GenBank/DDBJ whole genome shotgun (WGS) entry which is preliminary data.</text>
</comment>
<dbReference type="SUPFAM" id="SSF53474">
    <property type="entry name" value="alpha/beta-Hydrolases"/>
    <property type="match status" value="1"/>
</dbReference>
<dbReference type="Gene3D" id="3.40.50.1820">
    <property type="entry name" value="alpha/beta hydrolase"/>
    <property type="match status" value="1"/>
</dbReference>
<evidence type="ECO:0000256" key="1">
    <source>
        <dbReference type="SAM" id="SignalP"/>
    </source>
</evidence>
<proteinExistence type="predicted"/>
<feature type="chain" id="PRO_5045221635" description="AB hydrolase-1 domain-containing protein" evidence="1">
    <location>
        <begin position="27"/>
        <end position="127"/>
    </location>
</feature>
<sequence length="127" mass="12969">MTLTSTASIALALSVALSGVSVPAQAATTPAWCPEVPGHRVECGTLPRPLVQGRPDLGTVTVGYARILRRETADPAKGTILVNPGGPGGQAIAQHEAFTALLGGLLTDHDLLLVDPRGVGRSDPLTC</sequence>
<organism evidence="2 3">
    <name type="scientific">Streptosporangium algeriense</name>
    <dbReference type="NCBI Taxonomy" id="1682748"/>
    <lineage>
        <taxon>Bacteria</taxon>
        <taxon>Bacillati</taxon>
        <taxon>Actinomycetota</taxon>
        <taxon>Actinomycetes</taxon>
        <taxon>Streptosporangiales</taxon>
        <taxon>Streptosporangiaceae</taxon>
        <taxon>Streptosporangium</taxon>
    </lineage>
</organism>
<evidence type="ECO:0008006" key="4">
    <source>
        <dbReference type="Google" id="ProtNLM"/>
    </source>
</evidence>
<dbReference type="EMBL" id="JBHTHX010001498">
    <property type="protein sequence ID" value="MFD0888801.1"/>
    <property type="molecule type" value="Genomic_DNA"/>
</dbReference>
<reference evidence="3" key="1">
    <citation type="journal article" date="2019" name="Int. J. Syst. Evol. Microbiol.">
        <title>The Global Catalogue of Microorganisms (GCM) 10K type strain sequencing project: providing services to taxonomists for standard genome sequencing and annotation.</title>
        <authorList>
            <consortium name="The Broad Institute Genomics Platform"/>
            <consortium name="The Broad Institute Genome Sequencing Center for Infectious Disease"/>
            <person name="Wu L."/>
            <person name="Ma J."/>
        </authorList>
    </citation>
    <scope>NUCLEOTIDE SEQUENCE [LARGE SCALE GENOMIC DNA]</scope>
    <source>
        <strain evidence="3">CCUG 62974</strain>
    </source>
</reference>
<name>A0ABW3E161_9ACTN</name>
<accession>A0ABW3E161</accession>
<dbReference type="InterPro" id="IPR029058">
    <property type="entry name" value="AB_hydrolase_fold"/>
</dbReference>
<protein>
    <recommendedName>
        <fullName evidence="4">AB hydrolase-1 domain-containing protein</fullName>
    </recommendedName>
</protein>
<feature type="non-terminal residue" evidence="2">
    <location>
        <position position="127"/>
    </location>
</feature>
<gene>
    <name evidence="2" type="ORF">ACFQ08_30045</name>
</gene>
<keyword evidence="3" id="KW-1185">Reference proteome</keyword>
<feature type="signal peptide" evidence="1">
    <location>
        <begin position="1"/>
        <end position="26"/>
    </location>
</feature>
<dbReference type="Proteomes" id="UP001597024">
    <property type="component" value="Unassembled WGS sequence"/>
</dbReference>
<evidence type="ECO:0000313" key="2">
    <source>
        <dbReference type="EMBL" id="MFD0888801.1"/>
    </source>
</evidence>